<evidence type="ECO:0000313" key="6">
    <source>
        <dbReference type="Proteomes" id="UP001408789"/>
    </source>
</evidence>
<dbReference type="InterPro" id="IPR006671">
    <property type="entry name" value="Cyclin_N"/>
</dbReference>
<evidence type="ECO:0000313" key="5">
    <source>
        <dbReference type="EMBL" id="KAK9076057.1"/>
    </source>
</evidence>
<organism evidence="5 6">
    <name type="scientific">Deinandra increscens subsp. villosa</name>
    <dbReference type="NCBI Taxonomy" id="3103831"/>
    <lineage>
        <taxon>Eukaryota</taxon>
        <taxon>Viridiplantae</taxon>
        <taxon>Streptophyta</taxon>
        <taxon>Embryophyta</taxon>
        <taxon>Tracheophyta</taxon>
        <taxon>Spermatophyta</taxon>
        <taxon>Magnoliopsida</taxon>
        <taxon>eudicotyledons</taxon>
        <taxon>Gunneridae</taxon>
        <taxon>Pentapetalae</taxon>
        <taxon>asterids</taxon>
        <taxon>campanulids</taxon>
        <taxon>Asterales</taxon>
        <taxon>Asteraceae</taxon>
        <taxon>Asteroideae</taxon>
        <taxon>Heliantheae alliance</taxon>
        <taxon>Madieae</taxon>
        <taxon>Madiinae</taxon>
        <taxon>Deinandra</taxon>
    </lineage>
</organism>
<reference evidence="5 6" key="1">
    <citation type="submission" date="2024-04" db="EMBL/GenBank/DDBJ databases">
        <title>The reference genome of an endangered Asteraceae, Deinandra increscens subsp. villosa, native to the Central Coast of California.</title>
        <authorList>
            <person name="Guilliams M."/>
            <person name="Hasenstab-Lehman K."/>
            <person name="Meyer R."/>
            <person name="Mcevoy S."/>
        </authorList>
    </citation>
    <scope>NUCLEOTIDE SEQUENCE [LARGE SCALE GENOMIC DNA]</scope>
    <source>
        <tissue evidence="5">Leaf</tissue>
    </source>
</reference>
<dbReference type="Gene3D" id="1.10.472.10">
    <property type="entry name" value="Cyclin-like"/>
    <property type="match status" value="2"/>
</dbReference>
<evidence type="ECO:0000256" key="2">
    <source>
        <dbReference type="ARBA" id="ARBA00023127"/>
    </source>
</evidence>
<keyword evidence="2" id="KW-0195">Cyclin</keyword>
<evidence type="ECO:0000259" key="4">
    <source>
        <dbReference type="SMART" id="SM01332"/>
    </source>
</evidence>
<dbReference type="Pfam" id="PF00134">
    <property type="entry name" value="Cyclin_N"/>
    <property type="match status" value="1"/>
</dbReference>
<keyword evidence="1" id="KW-0132">Cell division</keyword>
<dbReference type="Proteomes" id="UP001408789">
    <property type="component" value="Unassembled WGS sequence"/>
</dbReference>
<evidence type="ECO:0000256" key="3">
    <source>
        <dbReference type="ARBA" id="ARBA00023306"/>
    </source>
</evidence>
<dbReference type="CDD" id="cd20537">
    <property type="entry name" value="CYCLIN_CCNO-like_rpt2"/>
    <property type="match status" value="1"/>
</dbReference>
<accession>A0AAP0DNH5</accession>
<sequence>MTTATTPASALEGIIESENYAAVVTTPASATASSPLLTTAIVTAATTTPKILRTPIQTQNPLLSCSVRGDDSQIHSIVDFNFPCSVPRENDQGAALHSSTTSLNWAMDDNTESPNPAVKDTVQEVSPSLPMEDVSHDHVFEEDLSPEPPLIPLPAEVLRLDSLCSRLRVLGFPLTNYLQRLESESDLSAARSSTFQTFDKGLEEGVFQPETLITAVTYLDMFMSKPKYSQMIDSDFSTTWALACFSLATKMVEVEAKQPTMPELSTTFNVEETSILHCETVISEALDWNFAVPTPFTFLEYFKEKMSLFLIHDPKDILILALQEKKFIQFLPSELAAALVLIYSSDPLLFTNELFHDSSEETIMRCAKMLFELIKTHRMHFKYQTVVNLVHFITKKMNVSLSKDTDSRVILKGALEDKGFREYLPNEVAAAVVLTFSTDPQLMVRDLISFASDDEDILWKCAEWIKSYL</sequence>
<comment type="caution">
    <text evidence="5">The sequence shown here is derived from an EMBL/GenBank/DDBJ whole genome shotgun (WGS) entry which is preliminary data.</text>
</comment>
<proteinExistence type="predicted"/>
<dbReference type="GO" id="GO:0051301">
    <property type="term" value="P:cell division"/>
    <property type="evidence" value="ECO:0007669"/>
    <property type="project" value="UniProtKB-KW"/>
</dbReference>
<keyword evidence="3" id="KW-0131">Cell cycle</keyword>
<dbReference type="InterPro" id="IPR004367">
    <property type="entry name" value="Cyclin_C-dom"/>
</dbReference>
<feature type="domain" description="Cyclin C-terminal" evidence="4">
    <location>
        <begin position="293"/>
        <end position="405"/>
    </location>
</feature>
<protein>
    <recommendedName>
        <fullName evidence="4">Cyclin C-terminal domain-containing protein</fullName>
    </recommendedName>
</protein>
<dbReference type="Pfam" id="PF02984">
    <property type="entry name" value="Cyclin_C"/>
    <property type="match status" value="1"/>
</dbReference>
<evidence type="ECO:0000256" key="1">
    <source>
        <dbReference type="ARBA" id="ARBA00022618"/>
    </source>
</evidence>
<dbReference type="SMART" id="SM01332">
    <property type="entry name" value="Cyclin_C"/>
    <property type="match status" value="1"/>
</dbReference>
<dbReference type="InterPro" id="IPR036915">
    <property type="entry name" value="Cyclin-like_sf"/>
</dbReference>
<dbReference type="PANTHER" id="PTHR10177">
    <property type="entry name" value="CYCLINS"/>
    <property type="match status" value="1"/>
</dbReference>
<gene>
    <name evidence="5" type="ORF">SSX86_004390</name>
</gene>
<name>A0AAP0DNH5_9ASTR</name>
<dbReference type="AlphaFoldDB" id="A0AAP0DNH5"/>
<dbReference type="SUPFAM" id="SSF47954">
    <property type="entry name" value="Cyclin-like"/>
    <property type="match status" value="2"/>
</dbReference>
<keyword evidence="6" id="KW-1185">Reference proteome</keyword>
<dbReference type="InterPro" id="IPR039361">
    <property type="entry name" value="Cyclin"/>
</dbReference>
<dbReference type="EMBL" id="JBCNJP010000007">
    <property type="protein sequence ID" value="KAK9076057.1"/>
    <property type="molecule type" value="Genomic_DNA"/>
</dbReference>